<dbReference type="AlphaFoldDB" id="A0A5S3XKD4"/>
<dbReference type="Proteomes" id="UP000307706">
    <property type="component" value="Unassembled WGS sequence"/>
</dbReference>
<dbReference type="InterPro" id="IPR010342">
    <property type="entry name" value="DUF938"/>
</dbReference>
<sequence length="197" mass="22065">MIVDKPFSQACENNKGPILTVLAPLLRDYDQVLEIGSGTGQHGVYFAQALPHVQWLASDRSINHAGILSWQHEAQLDNLHPPLSLDLNDAWPVDDVPVIYSANTLHIVSKALVERFFAGVKKHLRENGLLVIYGPFNYAGQFTSDSNAAFHQHLLQRDPLSGIRDSEWIIELARDSELSLQADHAMPANNRLLIFKR</sequence>
<dbReference type="Proteomes" id="UP000305730">
    <property type="component" value="Unassembled WGS sequence"/>
</dbReference>
<dbReference type="PANTHER" id="PTHR20974">
    <property type="entry name" value="UPF0585 PROTEIN CG18661"/>
    <property type="match status" value="1"/>
</dbReference>
<dbReference type="PANTHER" id="PTHR20974:SF0">
    <property type="entry name" value="UPF0585 PROTEIN CG18661"/>
    <property type="match status" value="1"/>
</dbReference>
<keyword evidence="2" id="KW-0808">Transferase</keyword>
<proteinExistence type="predicted"/>
<dbReference type="EMBL" id="PNCL01000103">
    <property type="protein sequence ID" value="TMP55302.1"/>
    <property type="molecule type" value="Genomic_DNA"/>
</dbReference>
<dbReference type="RefSeq" id="WP_138596299.1">
    <property type="nucleotide sequence ID" value="NZ_PNCK01000027.1"/>
</dbReference>
<dbReference type="InterPro" id="IPR029063">
    <property type="entry name" value="SAM-dependent_MTases_sf"/>
</dbReference>
<organism evidence="2 4">
    <name type="scientific">Pseudoalteromonas citrea</name>
    <dbReference type="NCBI Taxonomy" id="43655"/>
    <lineage>
        <taxon>Bacteria</taxon>
        <taxon>Pseudomonadati</taxon>
        <taxon>Pseudomonadota</taxon>
        <taxon>Gammaproteobacteria</taxon>
        <taxon>Alteromonadales</taxon>
        <taxon>Pseudoalteromonadaceae</taxon>
        <taxon>Pseudoalteromonas</taxon>
    </lineage>
</organism>
<reference evidence="2" key="3">
    <citation type="submission" date="2019-09" db="EMBL/GenBank/DDBJ databases">
        <title>Co-occurence of chitin degradation, pigmentation and bioactivity in marine Pseudoalteromonas.</title>
        <authorList>
            <person name="Sonnenschein E.C."/>
            <person name="Bech P.K."/>
        </authorList>
    </citation>
    <scope>NUCLEOTIDE SEQUENCE</scope>
    <source>
        <strain evidence="2">S2231</strain>
    </source>
</reference>
<dbReference type="GO" id="GO:0008168">
    <property type="term" value="F:methyltransferase activity"/>
    <property type="evidence" value="ECO:0007669"/>
    <property type="project" value="UniProtKB-KW"/>
</dbReference>
<keyword evidence="3" id="KW-1185">Reference proteome</keyword>
<gene>
    <name evidence="2" type="ORF">CWB96_17405</name>
    <name evidence="1" type="ORF">CWB97_07800</name>
</gene>
<dbReference type="Gene3D" id="3.40.50.150">
    <property type="entry name" value="Vaccinia Virus protein VP39"/>
    <property type="match status" value="1"/>
</dbReference>
<evidence type="ECO:0000313" key="3">
    <source>
        <dbReference type="Proteomes" id="UP000305730"/>
    </source>
</evidence>
<dbReference type="SUPFAM" id="SSF53335">
    <property type="entry name" value="S-adenosyl-L-methionine-dependent methyltransferases"/>
    <property type="match status" value="1"/>
</dbReference>
<protein>
    <submittedName>
        <fullName evidence="2">Methylase</fullName>
    </submittedName>
</protein>
<evidence type="ECO:0000313" key="2">
    <source>
        <dbReference type="EMBL" id="TMP55302.1"/>
    </source>
</evidence>
<evidence type="ECO:0000313" key="4">
    <source>
        <dbReference type="Proteomes" id="UP000307706"/>
    </source>
</evidence>
<dbReference type="CDD" id="cd02440">
    <property type="entry name" value="AdoMet_MTases"/>
    <property type="match status" value="1"/>
</dbReference>
<dbReference type="EMBL" id="PNCK01000027">
    <property type="protein sequence ID" value="TMP43751.1"/>
    <property type="molecule type" value="Genomic_DNA"/>
</dbReference>
<dbReference type="Pfam" id="PF06080">
    <property type="entry name" value="DUF938"/>
    <property type="match status" value="1"/>
</dbReference>
<name>A0A5S3XKD4_9GAMM</name>
<reference evidence="3 4" key="2">
    <citation type="submission" date="2019-06" db="EMBL/GenBank/DDBJ databases">
        <title>Co-occurence of chitin degradation, pigmentation and bioactivity in marine Pseudoalteromonas.</title>
        <authorList>
            <person name="Sonnenschein E.C."/>
            <person name="Bech P.K."/>
        </authorList>
    </citation>
    <scope>NUCLEOTIDE SEQUENCE [LARGE SCALE GENOMIC DNA]</scope>
    <source>
        <strain evidence="4">S2231</strain>
        <strain evidence="1 3">S2233</strain>
    </source>
</reference>
<accession>A0A5S3XKD4</accession>
<dbReference type="GO" id="GO:0032259">
    <property type="term" value="P:methylation"/>
    <property type="evidence" value="ECO:0007669"/>
    <property type="project" value="UniProtKB-KW"/>
</dbReference>
<keyword evidence="2" id="KW-0489">Methyltransferase</keyword>
<evidence type="ECO:0000313" key="1">
    <source>
        <dbReference type="EMBL" id="TMP43751.1"/>
    </source>
</evidence>
<dbReference type="OrthoDB" id="5563826at2"/>
<reference evidence="2 4" key="1">
    <citation type="submission" date="2017-12" db="EMBL/GenBank/DDBJ databases">
        <authorList>
            <person name="Paulsen S."/>
            <person name="Gram L.K."/>
        </authorList>
    </citation>
    <scope>NUCLEOTIDE SEQUENCE [LARGE SCALE GENOMIC DNA]</scope>
    <source>
        <strain evidence="2 4">S2231</strain>
        <strain evidence="1">S2233</strain>
    </source>
</reference>
<comment type="caution">
    <text evidence="2">The sequence shown here is derived from an EMBL/GenBank/DDBJ whole genome shotgun (WGS) entry which is preliminary data.</text>
</comment>